<keyword evidence="3 6" id="KW-1133">Transmembrane helix</keyword>
<dbReference type="AlphaFoldDB" id="A0A1K1LQD1"/>
<dbReference type="Gene3D" id="2.40.50.100">
    <property type="match status" value="1"/>
</dbReference>
<reference evidence="9 10" key="1">
    <citation type="submission" date="2016-11" db="EMBL/GenBank/DDBJ databases">
        <authorList>
            <person name="Jaros S."/>
            <person name="Januszkiewicz K."/>
            <person name="Wedrychowicz H."/>
        </authorList>
    </citation>
    <scope>NUCLEOTIDE SEQUENCE [LARGE SCALE GENOMIC DNA]</scope>
    <source>
        <strain evidence="9 10">CGMCC 1.12145</strain>
    </source>
</reference>
<dbReference type="InterPro" id="IPR058792">
    <property type="entry name" value="Beta-barrel_RND_2"/>
</dbReference>
<evidence type="ECO:0000256" key="1">
    <source>
        <dbReference type="ARBA" id="ARBA00004167"/>
    </source>
</evidence>
<feature type="transmembrane region" description="Helical" evidence="6">
    <location>
        <begin position="12"/>
        <end position="31"/>
    </location>
</feature>
<organism evidence="9 10">
    <name type="scientific">Sinomicrobium oceani</name>
    <dbReference type="NCBI Taxonomy" id="1150368"/>
    <lineage>
        <taxon>Bacteria</taxon>
        <taxon>Pseudomonadati</taxon>
        <taxon>Bacteroidota</taxon>
        <taxon>Flavobacteriia</taxon>
        <taxon>Flavobacteriales</taxon>
        <taxon>Flavobacteriaceae</taxon>
        <taxon>Sinomicrobium</taxon>
    </lineage>
</organism>
<dbReference type="PANTHER" id="PTHR30386:SF26">
    <property type="entry name" value="TRANSPORT PROTEIN COMB"/>
    <property type="match status" value="1"/>
</dbReference>
<dbReference type="GO" id="GO:0016020">
    <property type="term" value="C:membrane"/>
    <property type="evidence" value="ECO:0007669"/>
    <property type="project" value="UniProtKB-SubCell"/>
</dbReference>
<dbReference type="RefSeq" id="WP_072315406.1">
    <property type="nucleotide sequence ID" value="NZ_FPJE01000001.1"/>
</dbReference>
<dbReference type="InterPro" id="IPR050739">
    <property type="entry name" value="MFP"/>
</dbReference>
<dbReference type="SUPFAM" id="SSF111369">
    <property type="entry name" value="HlyD-like secretion proteins"/>
    <property type="match status" value="2"/>
</dbReference>
<dbReference type="Proteomes" id="UP000182248">
    <property type="component" value="Unassembled WGS sequence"/>
</dbReference>
<evidence type="ECO:0000259" key="7">
    <source>
        <dbReference type="Pfam" id="PF25917"/>
    </source>
</evidence>
<dbReference type="PRINTS" id="PR01490">
    <property type="entry name" value="RTXTOXIND"/>
</dbReference>
<dbReference type="Pfam" id="PF25917">
    <property type="entry name" value="BSH_RND"/>
    <property type="match status" value="1"/>
</dbReference>
<evidence type="ECO:0000313" key="9">
    <source>
        <dbReference type="EMBL" id="SFW13051.1"/>
    </source>
</evidence>
<dbReference type="Pfam" id="PF25954">
    <property type="entry name" value="Beta-barrel_RND_2"/>
    <property type="match status" value="1"/>
</dbReference>
<accession>A0A1K1LQD1</accession>
<sequence>MEQKKKTNKKFIIIIAVLVGIGVLYGGYKIIHSFSHETTDDAQVEANMNPVIPRVEGYIKKVYVSDNDMVKQGDTLFVIDDQDYQVKLEQARAGLAAAESQLVVAQASIGSYKANAAASGSQARSARENIETAKTRLWRASNDFERYKNLYENHSITAQQYEQALAAKEEAEQQLKIIQNQQKASNSQHNAAVSQTEISEKQVTVASANVKSAQANLDAALLNVGYTVVTAPIDGQLSAVDIQVGQYVRPGQSLFYLVNTRDKWVVANFKETQLDKMRVGQKVIIEVDAYPGEEFEGEVTAFSPATGARFSLLPPDNATGNFVKTVQRLPVKIDFTGNNDAEKLDRLRSGMNVLVDVHLK</sequence>
<keyword evidence="10" id="KW-1185">Reference proteome</keyword>
<feature type="coiled-coil region" evidence="5">
    <location>
        <begin position="151"/>
        <end position="188"/>
    </location>
</feature>
<dbReference type="InterPro" id="IPR058625">
    <property type="entry name" value="MdtA-like_BSH"/>
</dbReference>
<keyword evidence="2 6" id="KW-0812">Transmembrane</keyword>
<evidence type="ECO:0000313" key="10">
    <source>
        <dbReference type="Proteomes" id="UP000182248"/>
    </source>
</evidence>
<feature type="domain" description="CusB-like beta-barrel" evidence="8">
    <location>
        <begin position="264"/>
        <end position="305"/>
    </location>
</feature>
<dbReference type="STRING" id="1150368.SAMN02927921_00169"/>
<proteinExistence type="predicted"/>
<evidence type="ECO:0000256" key="3">
    <source>
        <dbReference type="ARBA" id="ARBA00022989"/>
    </source>
</evidence>
<evidence type="ECO:0000256" key="6">
    <source>
        <dbReference type="SAM" id="Phobius"/>
    </source>
</evidence>
<dbReference type="PANTHER" id="PTHR30386">
    <property type="entry name" value="MEMBRANE FUSION SUBUNIT OF EMRAB-TOLC MULTIDRUG EFFLUX PUMP"/>
    <property type="match status" value="1"/>
</dbReference>
<evidence type="ECO:0000256" key="4">
    <source>
        <dbReference type="ARBA" id="ARBA00023136"/>
    </source>
</evidence>
<name>A0A1K1LQD1_9FLAO</name>
<keyword evidence="5" id="KW-0175">Coiled coil</keyword>
<dbReference type="EMBL" id="FPJE01000001">
    <property type="protein sequence ID" value="SFW13051.1"/>
    <property type="molecule type" value="Genomic_DNA"/>
</dbReference>
<dbReference type="OrthoDB" id="9811754at2"/>
<evidence type="ECO:0000256" key="2">
    <source>
        <dbReference type="ARBA" id="ARBA00022692"/>
    </source>
</evidence>
<comment type="subcellular location">
    <subcellularLocation>
        <location evidence="1">Membrane</location>
        <topology evidence="1">Single-pass membrane protein</topology>
    </subcellularLocation>
</comment>
<dbReference type="Gene3D" id="2.40.30.170">
    <property type="match status" value="1"/>
</dbReference>
<evidence type="ECO:0000256" key="5">
    <source>
        <dbReference type="SAM" id="Coils"/>
    </source>
</evidence>
<protein>
    <submittedName>
        <fullName evidence="9">Membrane fusion protein, multidrug efflux system</fullName>
    </submittedName>
</protein>
<evidence type="ECO:0000259" key="8">
    <source>
        <dbReference type="Pfam" id="PF25954"/>
    </source>
</evidence>
<keyword evidence="4 6" id="KW-0472">Membrane</keyword>
<dbReference type="Gene3D" id="1.10.287.470">
    <property type="entry name" value="Helix hairpin bin"/>
    <property type="match status" value="2"/>
</dbReference>
<gene>
    <name evidence="9" type="ORF">SAMN02927921_00169</name>
</gene>
<dbReference type="GO" id="GO:0055085">
    <property type="term" value="P:transmembrane transport"/>
    <property type="evidence" value="ECO:0007669"/>
    <property type="project" value="InterPro"/>
</dbReference>
<feature type="domain" description="Multidrug resistance protein MdtA-like barrel-sandwich hybrid" evidence="7">
    <location>
        <begin position="51"/>
        <end position="258"/>
    </location>
</feature>